<evidence type="ECO:0000256" key="1">
    <source>
        <dbReference type="SAM" id="MobiDB-lite"/>
    </source>
</evidence>
<protein>
    <submittedName>
        <fullName evidence="2">Uncharacterized protein</fullName>
    </submittedName>
</protein>
<feature type="region of interest" description="Disordered" evidence="1">
    <location>
        <begin position="1"/>
        <end position="20"/>
    </location>
</feature>
<keyword evidence="3" id="KW-1185">Reference proteome</keyword>
<name>A0ABD3NWJ0_9STRA</name>
<dbReference type="AlphaFoldDB" id="A0ABD3NWJ0"/>
<evidence type="ECO:0000313" key="3">
    <source>
        <dbReference type="Proteomes" id="UP001516023"/>
    </source>
</evidence>
<dbReference type="EMBL" id="JABMIG020000367">
    <property type="protein sequence ID" value="KAL3779987.1"/>
    <property type="molecule type" value="Genomic_DNA"/>
</dbReference>
<proteinExistence type="predicted"/>
<dbReference type="Proteomes" id="UP001516023">
    <property type="component" value="Unassembled WGS sequence"/>
</dbReference>
<accession>A0ABD3NWJ0</accession>
<comment type="caution">
    <text evidence="2">The sequence shown here is derived from an EMBL/GenBank/DDBJ whole genome shotgun (WGS) entry which is preliminary data.</text>
</comment>
<organism evidence="2 3">
    <name type="scientific">Cyclotella cryptica</name>
    <dbReference type="NCBI Taxonomy" id="29204"/>
    <lineage>
        <taxon>Eukaryota</taxon>
        <taxon>Sar</taxon>
        <taxon>Stramenopiles</taxon>
        <taxon>Ochrophyta</taxon>
        <taxon>Bacillariophyta</taxon>
        <taxon>Coscinodiscophyceae</taxon>
        <taxon>Thalassiosirophycidae</taxon>
        <taxon>Stephanodiscales</taxon>
        <taxon>Stephanodiscaceae</taxon>
        <taxon>Cyclotella</taxon>
    </lineage>
</organism>
<sequence length="162" mass="18165">MSNQTKSGQPVSTYSIRGSSTSLAHCETFSEKPSKQVNLEELNSSSVAALKTKDPFMYYSIPAMKKAAVLQTEVDLSSFDTSRNFSIPPRKKQNQAGDNERVPLTITRESRISFECHAGLLLWDLTDINGTNIDESEEEDSSFDAFLTSLEKSRQRRDDEDD</sequence>
<evidence type="ECO:0000313" key="2">
    <source>
        <dbReference type="EMBL" id="KAL3779987.1"/>
    </source>
</evidence>
<gene>
    <name evidence="2" type="ORF">HJC23_007086</name>
</gene>
<feature type="region of interest" description="Disordered" evidence="1">
    <location>
        <begin position="81"/>
        <end position="102"/>
    </location>
</feature>
<reference evidence="2 3" key="1">
    <citation type="journal article" date="2020" name="G3 (Bethesda)">
        <title>Improved Reference Genome for Cyclotella cryptica CCMP332, a Model for Cell Wall Morphogenesis, Salinity Adaptation, and Lipid Production in Diatoms (Bacillariophyta).</title>
        <authorList>
            <person name="Roberts W.R."/>
            <person name="Downey K.M."/>
            <person name="Ruck E.C."/>
            <person name="Traller J.C."/>
            <person name="Alverson A.J."/>
        </authorList>
    </citation>
    <scope>NUCLEOTIDE SEQUENCE [LARGE SCALE GENOMIC DNA]</scope>
    <source>
        <strain evidence="2 3">CCMP332</strain>
    </source>
</reference>